<dbReference type="PROSITE" id="PS50853">
    <property type="entry name" value="FN3"/>
    <property type="match status" value="1"/>
</dbReference>
<dbReference type="InterPro" id="IPR003961">
    <property type="entry name" value="FN3_dom"/>
</dbReference>
<dbReference type="InterPro" id="IPR013783">
    <property type="entry name" value="Ig-like_fold"/>
</dbReference>
<reference evidence="2 3" key="1">
    <citation type="submission" date="2020-08" db="EMBL/GenBank/DDBJ databases">
        <title>Bridging the membrane lipid divide: bacteria of the FCB group superphylum have the potential to synthesize archaeal ether lipids.</title>
        <authorList>
            <person name="Villanueva L."/>
            <person name="Von Meijenfeldt F.A.B."/>
            <person name="Westbye A.B."/>
            <person name="Yadav S."/>
            <person name="Hopmans E.C."/>
            <person name="Dutilh B.E."/>
            <person name="Sinninghe Damste J.S."/>
        </authorList>
    </citation>
    <scope>NUCLEOTIDE SEQUENCE [LARGE SCALE GENOMIC DNA]</scope>
    <source>
        <strain evidence="2">NIOZ-UU36</strain>
    </source>
</reference>
<gene>
    <name evidence="2" type="ORF">H8E29_11810</name>
</gene>
<sequence>QDWVCEMGLPISVSVEPGPAGNMITLTIDDALEAPAGQLIAPRITKSFAHFNQVTGFMPHEWVDMQRGGFVPGQQFTWLDEDVVCHEDYEYLVAVSAYDAAALNEYLNGGDMPRGQQNLAYEARTVNSQVCGAGRVNDLQLTSAVHPEGVILRWNLPADADWPEDGVRQMLVRWNMTGPPGDQDAHNIMEEAIALDLLQQGGDYEYIDPDVGCGNEYWYLLGVSSGDEHHQFNVDYWLAHASVPAPPHFCPEGQLADIELSLSSSWDEWIHGHYTEVTLEFDIPDDFDWPAGNLVKLYLWESSVDEEGQYSLENPMFFPQLPDLPNFHRLVTQNVICSRQVYDFYLTMVADGQVINEGPTFSIELPPCPPKDPPALQQLRASNDCGGEDRCIYVNWTQFEQAGDDRYLPAEQILIEKNTAFLNQPWRPIEVPLDSTQFIDTNVGCNTPYIYRMVAVDQRGLRRSSSNFSQPPMLRIGTPACDQPWDVVVEPELE</sequence>
<name>A0A8J6NMF4_9CHLR</name>
<comment type="caution">
    <text evidence="2">The sequence shown here is derived from an EMBL/GenBank/DDBJ whole genome shotgun (WGS) entry which is preliminary data.</text>
</comment>
<dbReference type="EMBL" id="JACNJN010000132">
    <property type="protein sequence ID" value="MBC8335944.1"/>
    <property type="molecule type" value="Genomic_DNA"/>
</dbReference>
<evidence type="ECO:0000313" key="3">
    <source>
        <dbReference type="Proteomes" id="UP000614469"/>
    </source>
</evidence>
<dbReference type="AlphaFoldDB" id="A0A8J6NMF4"/>
<feature type="non-terminal residue" evidence="2">
    <location>
        <position position="1"/>
    </location>
</feature>
<accession>A0A8J6NMF4</accession>
<dbReference type="InterPro" id="IPR036116">
    <property type="entry name" value="FN3_sf"/>
</dbReference>
<dbReference type="Gene3D" id="2.60.40.10">
    <property type="entry name" value="Immunoglobulins"/>
    <property type="match status" value="1"/>
</dbReference>
<proteinExistence type="predicted"/>
<evidence type="ECO:0000313" key="2">
    <source>
        <dbReference type="EMBL" id="MBC8335944.1"/>
    </source>
</evidence>
<evidence type="ECO:0000259" key="1">
    <source>
        <dbReference type="PROSITE" id="PS50853"/>
    </source>
</evidence>
<dbReference type="SUPFAM" id="SSF49265">
    <property type="entry name" value="Fibronectin type III"/>
    <property type="match status" value="1"/>
</dbReference>
<feature type="domain" description="Fibronectin type-III" evidence="1">
    <location>
        <begin position="373"/>
        <end position="481"/>
    </location>
</feature>
<protein>
    <recommendedName>
        <fullName evidence="1">Fibronectin type-III domain-containing protein</fullName>
    </recommendedName>
</protein>
<dbReference type="Proteomes" id="UP000614469">
    <property type="component" value="Unassembled WGS sequence"/>
</dbReference>
<organism evidence="2 3">
    <name type="scientific">Candidatus Desulfolinea nitratireducens</name>
    <dbReference type="NCBI Taxonomy" id="2841698"/>
    <lineage>
        <taxon>Bacteria</taxon>
        <taxon>Bacillati</taxon>
        <taxon>Chloroflexota</taxon>
        <taxon>Anaerolineae</taxon>
        <taxon>Anaerolineales</taxon>
        <taxon>Anaerolineales incertae sedis</taxon>
        <taxon>Candidatus Desulfolinea</taxon>
    </lineage>
</organism>